<comment type="function">
    <text evidence="1 8">Reversible hydration of carbon dioxide.</text>
</comment>
<feature type="signal peptide" evidence="8">
    <location>
        <begin position="1"/>
        <end position="19"/>
    </location>
</feature>
<dbReference type="InterPro" id="IPR023561">
    <property type="entry name" value="Carbonic_anhydrase_a-class"/>
</dbReference>
<evidence type="ECO:0000313" key="10">
    <source>
        <dbReference type="EMBL" id="OQV25818.1"/>
    </source>
</evidence>
<gene>
    <name evidence="10" type="ORF">BV898_00744</name>
</gene>
<dbReference type="GO" id="GO:0008270">
    <property type="term" value="F:zinc ion binding"/>
    <property type="evidence" value="ECO:0007669"/>
    <property type="project" value="UniProtKB-UniRule"/>
</dbReference>
<name>A0A1W0XEJ0_HYPEX</name>
<sequence length="413" mass="46287">MAHRMQFFLLAYLVVHGNGQHNEQRTNSRILNRVVVTVPRSATNAPPQHSPVHWTYERDTDDSEVTAADWSRIYPACSGRRQSPLPINTTLAQRDPMLKSLTLIDYDDTPVDDLWSVINNGHAVQFSGFFRTPPQIHGTVMGKYIFQQMHFHWGSNSSVGSEHIINGKTYPLEVHMVHRRKNDTDEEAQKDDVGLAVLAVLFEVAKTREPPNRHMEDIIAAVRKVAIPGVAVNATLPYFALQELIPDNPSFYRYLGSLTTPPCSEVVVWSVMKESLKITETQLNVFRSLLKNLAQTANAQASAPVPVALGRDLLLLNNHRPIQPLFDRNVTFYEAPNDKNSILRPKNATTDDARPFNFNQRMQMSGADTTWQWPSTTAASSGAAAAQGRNPANIPRTSKFVLAVLFTVWLKSL</sequence>
<evidence type="ECO:0000259" key="9">
    <source>
        <dbReference type="PROSITE" id="PS51144"/>
    </source>
</evidence>
<proteinExistence type="inferred from homology"/>
<dbReference type="PANTHER" id="PTHR18952:SF265">
    <property type="entry name" value="CARBONIC ANHYDRASE"/>
    <property type="match status" value="1"/>
</dbReference>
<dbReference type="InterPro" id="IPR036398">
    <property type="entry name" value="CA_dom_sf"/>
</dbReference>
<dbReference type="InterPro" id="IPR018338">
    <property type="entry name" value="Carbonic_anhydrase_a-class_CS"/>
</dbReference>
<dbReference type="PROSITE" id="PS51144">
    <property type="entry name" value="ALPHA_CA_2"/>
    <property type="match status" value="1"/>
</dbReference>
<keyword evidence="6 8" id="KW-0456">Lyase</keyword>
<dbReference type="SUPFAM" id="SSF51069">
    <property type="entry name" value="Carbonic anhydrase"/>
    <property type="match status" value="1"/>
</dbReference>
<dbReference type="Proteomes" id="UP000192578">
    <property type="component" value="Unassembled WGS sequence"/>
</dbReference>
<organism evidence="10 11">
    <name type="scientific">Hypsibius exemplaris</name>
    <name type="common">Freshwater tardigrade</name>
    <dbReference type="NCBI Taxonomy" id="2072580"/>
    <lineage>
        <taxon>Eukaryota</taxon>
        <taxon>Metazoa</taxon>
        <taxon>Ecdysozoa</taxon>
        <taxon>Tardigrada</taxon>
        <taxon>Eutardigrada</taxon>
        <taxon>Parachela</taxon>
        <taxon>Hypsibioidea</taxon>
        <taxon>Hypsibiidae</taxon>
        <taxon>Hypsibius</taxon>
    </lineage>
</organism>
<evidence type="ECO:0000256" key="5">
    <source>
        <dbReference type="ARBA" id="ARBA00022833"/>
    </source>
</evidence>
<comment type="cofactor">
    <cofactor evidence="8">
        <name>Zn(2+)</name>
        <dbReference type="ChEBI" id="CHEBI:29105"/>
    </cofactor>
</comment>
<evidence type="ECO:0000256" key="4">
    <source>
        <dbReference type="ARBA" id="ARBA00022723"/>
    </source>
</evidence>
<protein>
    <recommendedName>
        <fullName evidence="3 8">Carbonic anhydrase</fullName>
        <ecNumber evidence="3 8">4.2.1.1</ecNumber>
    </recommendedName>
</protein>
<comment type="catalytic activity">
    <reaction evidence="7 8">
        <text>hydrogencarbonate + H(+) = CO2 + H2O</text>
        <dbReference type="Rhea" id="RHEA:10748"/>
        <dbReference type="ChEBI" id="CHEBI:15377"/>
        <dbReference type="ChEBI" id="CHEBI:15378"/>
        <dbReference type="ChEBI" id="CHEBI:16526"/>
        <dbReference type="ChEBI" id="CHEBI:17544"/>
        <dbReference type="EC" id="4.2.1.1"/>
    </reaction>
</comment>
<feature type="chain" id="PRO_5025096645" description="Carbonic anhydrase" evidence="8">
    <location>
        <begin position="20"/>
        <end position="413"/>
    </location>
</feature>
<dbReference type="GO" id="GO:0004089">
    <property type="term" value="F:carbonate dehydratase activity"/>
    <property type="evidence" value="ECO:0007669"/>
    <property type="project" value="UniProtKB-UniRule"/>
</dbReference>
<keyword evidence="11" id="KW-1185">Reference proteome</keyword>
<dbReference type="CDD" id="cd00326">
    <property type="entry name" value="alpha_CA"/>
    <property type="match status" value="1"/>
</dbReference>
<evidence type="ECO:0000256" key="8">
    <source>
        <dbReference type="RuleBase" id="RU367011"/>
    </source>
</evidence>
<comment type="similarity">
    <text evidence="2 8">Belongs to the alpha-carbonic anhydrase family.</text>
</comment>
<feature type="domain" description="Alpha-carbonic anhydrase" evidence="9">
    <location>
        <begin position="52"/>
        <end position="334"/>
    </location>
</feature>
<evidence type="ECO:0000256" key="3">
    <source>
        <dbReference type="ARBA" id="ARBA00012925"/>
    </source>
</evidence>
<evidence type="ECO:0000256" key="7">
    <source>
        <dbReference type="ARBA" id="ARBA00048348"/>
    </source>
</evidence>
<dbReference type="GO" id="GO:0005886">
    <property type="term" value="C:plasma membrane"/>
    <property type="evidence" value="ECO:0007669"/>
    <property type="project" value="TreeGrafter"/>
</dbReference>
<dbReference type="Gene3D" id="3.10.200.10">
    <property type="entry name" value="Alpha carbonic anhydrase"/>
    <property type="match status" value="1"/>
</dbReference>
<accession>A0A1W0XEJ0</accession>
<comment type="caution">
    <text evidence="10">The sequence shown here is derived from an EMBL/GenBank/DDBJ whole genome shotgun (WGS) entry which is preliminary data.</text>
</comment>
<evidence type="ECO:0000256" key="6">
    <source>
        <dbReference type="ARBA" id="ARBA00023239"/>
    </source>
</evidence>
<dbReference type="PANTHER" id="PTHR18952">
    <property type="entry name" value="CARBONIC ANHYDRASE"/>
    <property type="match status" value="1"/>
</dbReference>
<reference evidence="11" key="1">
    <citation type="submission" date="2017-01" db="EMBL/GenBank/DDBJ databases">
        <title>Comparative genomics of anhydrobiosis in the tardigrade Hypsibius dujardini.</title>
        <authorList>
            <person name="Yoshida Y."/>
            <person name="Koutsovoulos G."/>
            <person name="Laetsch D."/>
            <person name="Stevens L."/>
            <person name="Kumar S."/>
            <person name="Horikawa D."/>
            <person name="Ishino K."/>
            <person name="Komine S."/>
            <person name="Tomita M."/>
            <person name="Blaxter M."/>
            <person name="Arakawa K."/>
        </authorList>
    </citation>
    <scope>NUCLEOTIDE SEQUENCE [LARGE SCALE GENOMIC DNA]</scope>
    <source>
        <strain evidence="11">Z151</strain>
    </source>
</reference>
<keyword evidence="5 8" id="KW-0862">Zinc</keyword>
<dbReference type="Pfam" id="PF00194">
    <property type="entry name" value="Carb_anhydrase"/>
    <property type="match status" value="1"/>
</dbReference>
<dbReference type="OrthoDB" id="429145at2759"/>
<evidence type="ECO:0000256" key="2">
    <source>
        <dbReference type="ARBA" id="ARBA00010718"/>
    </source>
</evidence>
<evidence type="ECO:0000313" key="11">
    <source>
        <dbReference type="Proteomes" id="UP000192578"/>
    </source>
</evidence>
<dbReference type="EC" id="4.2.1.1" evidence="3 8"/>
<dbReference type="InterPro" id="IPR001148">
    <property type="entry name" value="CA_dom"/>
</dbReference>
<dbReference type="AlphaFoldDB" id="A0A1W0XEJ0"/>
<evidence type="ECO:0000256" key="1">
    <source>
        <dbReference type="ARBA" id="ARBA00002904"/>
    </source>
</evidence>
<keyword evidence="4 8" id="KW-0479">Metal-binding</keyword>
<dbReference type="EMBL" id="MTYJ01000002">
    <property type="protein sequence ID" value="OQV25818.1"/>
    <property type="molecule type" value="Genomic_DNA"/>
</dbReference>
<keyword evidence="8" id="KW-0732">Signal</keyword>
<dbReference type="PROSITE" id="PS00162">
    <property type="entry name" value="ALPHA_CA_1"/>
    <property type="match status" value="1"/>
</dbReference>
<dbReference type="SMART" id="SM01057">
    <property type="entry name" value="Carb_anhydrase"/>
    <property type="match status" value="1"/>
</dbReference>